<dbReference type="PANTHER" id="PTHR23507">
    <property type="entry name" value="ZGC:174356"/>
    <property type="match status" value="1"/>
</dbReference>
<dbReference type="GO" id="GO:0016020">
    <property type="term" value="C:membrane"/>
    <property type="evidence" value="ECO:0007669"/>
    <property type="project" value="UniProtKB-SubCell"/>
</dbReference>
<evidence type="ECO:0000256" key="4">
    <source>
        <dbReference type="ARBA" id="ARBA00023136"/>
    </source>
</evidence>
<dbReference type="GO" id="GO:0022857">
    <property type="term" value="F:transmembrane transporter activity"/>
    <property type="evidence" value="ECO:0007669"/>
    <property type="project" value="TreeGrafter"/>
</dbReference>
<keyword evidence="2 6" id="KW-0812">Transmembrane</keyword>
<sequence length="547" mass="60037">MAASEYPFEDDRSQEEQQEQPLLPNGSLHRTKSRSHASIIHKAQSPRAIIAILFTILFILASGGYLLAVPGLRLYENIICHHYYYGLDGEGHIGLDGDIDESLCKVDELNEGLSIINDGAIWTTGRQVRALSGFQAISNLLRIGRKIVFTLALSGLILSGLWSIVVLWFWKVLPIRLVWLCPMFLFIGGGQAVAGMMFFAIGSDVTTESDRSNIFLLGKVAGVVAELIAPTVASFLMAKSPWIPFTMGIGLLMFGTSLIILIPETGHRRSTEDIVPESSSEHSSGDQKNFGFFTTTKFQILDGFKRIYEASIVLHSLPILFLLLTFLTEPVGSQSMDLSLRYVSKRFSWALRNTGFLLSLTGFVKIVLLLGILPGLSYYLTERLHFSSKAKDLSLARYSAVMLFIGALIFAVSPTVDVTIIGLVIYTLGVGFCSLTRSLITTFVDKQHVARLYAAIAVVEVVTTLAAGPSLAALYSVGLKMKGAWLALPFYVLALVCFLGGLGVWCFGFLAPKQEEMPYGDEDRDSIIGNTLFLHDDTAETGLLHRI</sequence>
<evidence type="ECO:0000313" key="7">
    <source>
        <dbReference type="EMBL" id="KAG0646746.1"/>
    </source>
</evidence>
<comment type="caution">
    <text evidence="7">The sequence shown here is derived from an EMBL/GenBank/DDBJ whole genome shotgun (WGS) entry which is preliminary data.</text>
</comment>
<dbReference type="SUPFAM" id="SSF103473">
    <property type="entry name" value="MFS general substrate transporter"/>
    <property type="match status" value="1"/>
</dbReference>
<evidence type="ECO:0000256" key="2">
    <source>
        <dbReference type="ARBA" id="ARBA00022692"/>
    </source>
</evidence>
<dbReference type="EMBL" id="VNKQ01000014">
    <property type="protein sequence ID" value="KAG0646746.1"/>
    <property type="molecule type" value="Genomic_DNA"/>
</dbReference>
<accession>A0A9P6VF43</accession>
<dbReference type="Proteomes" id="UP000785200">
    <property type="component" value="Unassembled WGS sequence"/>
</dbReference>
<feature type="transmembrane region" description="Helical" evidence="6">
    <location>
        <begin position="176"/>
        <end position="202"/>
    </location>
</feature>
<feature type="transmembrane region" description="Helical" evidence="6">
    <location>
        <begin position="48"/>
        <end position="68"/>
    </location>
</feature>
<feature type="transmembrane region" description="Helical" evidence="6">
    <location>
        <begin position="214"/>
        <end position="236"/>
    </location>
</feature>
<feature type="transmembrane region" description="Helical" evidence="6">
    <location>
        <begin position="393"/>
        <end position="412"/>
    </location>
</feature>
<keyword evidence="3 6" id="KW-1133">Transmembrane helix</keyword>
<feature type="transmembrane region" description="Helical" evidence="6">
    <location>
        <begin position="488"/>
        <end position="510"/>
    </location>
</feature>
<keyword evidence="4 6" id="KW-0472">Membrane</keyword>
<organism evidence="7 8">
    <name type="scientific">Hyphodiscus hymeniophilus</name>
    <dbReference type="NCBI Taxonomy" id="353542"/>
    <lineage>
        <taxon>Eukaryota</taxon>
        <taxon>Fungi</taxon>
        <taxon>Dikarya</taxon>
        <taxon>Ascomycota</taxon>
        <taxon>Pezizomycotina</taxon>
        <taxon>Leotiomycetes</taxon>
        <taxon>Helotiales</taxon>
        <taxon>Hyphodiscaceae</taxon>
        <taxon>Hyphodiscus</taxon>
    </lineage>
</organism>
<comment type="subcellular location">
    <subcellularLocation>
        <location evidence="1">Membrane</location>
        <topology evidence="1">Multi-pass membrane protein</topology>
    </subcellularLocation>
</comment>
<feature type="transmembrane region" description="Helical" evidence="6">
    <location>
        <begin position="147"/>
        <end position="170"/>
    </location>
</feature>
<feature type="transmembrane region" description="Helical" evidence="6">
    <location>
        <begin position="242"/>
        <end position="262"/>
    </location>
</feature>
<evidence type="ECO:0000256" key="5">
    <source>
        <dbReference type="SAM" id="MobiDB-lite"/>
    </source>
</evidence>
<evidence type="ECO:0000313" key="8">
    <source>
        <dbReference type="Proteomes" id="UP000785200"/>
    </source>
</evidence>
<feature type="transmembrane region" description="Helical" evidence="6">
    <location>
        <begin position="356"/>
        <end position="381"/>
    </location>
</feature>
<feature type="transmembrane region" description="Helical" evidence="6">
    <location>
        <begin position="452"/>
        <end position="476"/>
    </location>
</feature>
<keyword evidence="8" id="KW-1185">Reference proteome</keyword>
<name>A0A9P6VF43_9HELO</name>
<evidence type="ECO:0000256" key="3">
    <source>
        <dbReference type="ARBA" id="ARBA00022989"/>
    </source>
</evidence>
<proteinExistence type="predicted"/>
<dbReference type="AlphaFoldDB" id="A0A9P6VF43"/>
<gene>
    <name evidence="7" type="ORF">D0Z07_6178</name>
</gene>
<evidence type="ECO:0000256" key="1">
    <source>
        <dbReference type="ARBA" id="ARBA00004141"/>
    </source>
</evidence>
<dbReference type="PANTHER" id="PTHR23507:SF1">
    <property type="entry name" value="FI18259P1-RELATED"/>
    <property type="match status" value="1"/>
</dbReference>
<protein>
    <submittedName>
        <fullName evidence="7">Efflux pump ustT</fullName>
    </submittedName>
</protein>
<dbReference type="InterPro" id="IPR036259">
    <property type="entry name" value="MFS_trans_sf"/>
</dbReference>
<reference evidence="7" key="1">
    <citation type="submission" date="2019-07" db="EMBL/GenBank/DDBJ databases">
        <title>Hyphodiscus hymeniophilus genome sequencing and assembly.</title>
        <authorList>
            <person name="Kramer G."/>
            <person name="Nodwell J."/>
        </authorList>
    </citation>
    <scope>NUCLEOTIDE SEQUENCE</scope>
    <source>
        <strain evidence="7">ATCC 34498</strain>
    </source>
</reference>
<feature type="region of interest" description="Disordered" evidence="5">
    <location>
        <begin position="1"/>
        <end position="30"/>
    </location>
</feature>
<evidence type="ECO:0000256" key="6">
    <source>
        <dbReference type="SAM" id="Phobius"/>
    </source>
</evidence>
<feature type="transmembrane region" description="Helical" evidence="6">
    <location>
        <begin position="307"/>
        <end position="327"/>
    </location>
</feature>
<feature type="transmembrane region" description="Helical" evidence="6">
    <location>
        <begin position="418"/>
        <end position="440"/>
    </location>
</feature>
<dbReference type="OrthoDB" id="3026777at2759"/>
<dbReference type="Gene3D" id="1.20.1250.20">
    <property type="entry name" value="MFS general substrate transporter like domains"/>
    <property type="match status" value="1"/>
</dbReference>